<dbReference type="InterPro" id="IPR025669">
    <property type="entry name" value="AAA_dom"/>
</dbReference>
<dbReference type="PANTHER" id="PTHR13696">
    <property type="entry name" value="P-LOOP CONTAINING NUCLEOSIDE TRIPHOSPHATE HYDROLASE"/>
    <property type="match status" value="1"/>
</dbReference>
<dbReference type="Gene3D" id="3.40.50.300">
    <property type="entry name" value="P-loop containing nucleotide triphosphate hydrolases"/>
    <property type="match status" value="1"/>
</dbReference>
<dbReference type="Proteomes" id="UP001596310">
    <property type="component" value="Unassembled WGS sequence"/>
</dbReference>
<dbReference type="PANTHER" id="PTHR13696:SF99">
    <property type="entry name" value="COBYRINIC ACID AC-DIAMIDE SYNTHASE"/>
    <property type="match status" value="1"/>
</dbReference>
<protein>
    <submittedName>
        <fullName evidence="2">ParA family protein</fullName>
    </submittedName>
</protein>
<gene>
    <name evidence="2" type="ORF">ACFQHW_03895</name>
</gene>
<dbReference type="SUPFAM" id="SSF52540">
    <property type="entry name" value="P-loop containing nucleoside triphosphate hydrolases"/>
    <property type="match status" value="1"/>
</dbReference>
<reference evidence="3" key="1">
    <citation type="journal article" date="2019" name="Int. J. Syst. Evol. Microbiol.">
        <title>The Global Catalogue of Microorganisms (GCM) 10K type strain sequencing project: providing services to taxonomists for standard genome sequencing and annotation.</title>
        <authorList>
            <consortium name="The Broad Institute Genomics Platform"/>
            <consortium name="The Broad Institute Genome Sequencing Center for Infectious Disease"/>
            <person name="Wu L."/>
            <person name="Ma J."/>
        </authorList>
    </citation>
    <scope>NUCLEOTIDE SEQUENCE [LARGE SCALE GENOMIC DNA]</scope>
    <source>
        <strain evidence="3">CCM 8897</strain>
    </source>
</reference>
<evidence type="ECO:0000259" key="1">
    <source>
        <dbReference type="Pfam" id="PF13614"/>
    </source>
</evidence>
<dbReference type="Pfam" id="PF13614">
    <property type="entry name" value="AAA_31"/>
    <property type="match status" value="1"/>
</dbReference>
<dbReference type="EMBL" id="JBHSSM010000014">
    <property type="protein sequence ID" value="MFC6314708.1"/>
    <property type="molecule type" value="Genomic_DNA"/>
</dbReference>
<comment type="caution">
    <text evidence="2">The sequence shown here is derived from an EMBL/GenBank/DDBJ whole genome shotgun (WGS) entry which is preliminary data.</text>
</comment>
<name>A0ABW1UMZ6_9LACO</name>
<dbReference type="CDD" id="cd02042">
    <property type="entry name" value="ParAB_family"/>
    <property type="match status" value="1"/>
</dbReference>
<keyword evidence="3" id="KW-1185">Reference proteome</keyword>
<accession>A0ABW1UMZ6</accession>
<evidence type="ECO:0000313" key="2">
    <source>
        <dbReference type="EMBL" id="MFC6314708.1"/>
    </source>
</evidence>
<dbReference type="InterPro" id="IPR027417">
    <property type="entry name" value="P-loop_NTPase"/>
</dbReference>
<dbReference type="RefSeq" id="WP_225422177.1">
    <property type="nucleotide sequence ID" value="NZ_JBHSSM010000014.1"/>
</dbReference>
<organism evidence="2 3">
    <name type="scientific">Lapidilactobacillus achengensis</name>
    <dbReference type="NCBI Taxonomy" id="2486000"/>
    <lineage>
        <taxon>Bacteria</taxon>
        <taxon>Bacillati</taxon>
        <taxon>Bacillota</taxon>
        <taxon>Bacilli</taxon>
        <taxon>Lactobacillales</taxon>
        <taxon>Lactobacillaceae</taxon>
        <taxon>Lapidilactobacillus</taxon>
    </lineage>
</organism>
<proteinExistence type="predicted"/>
<evidence type="ECO:0000313" key="3">
    <source>
        <dbReference type="Proteomes" id="UP001596310"/>
    </source>
</evidence>
<dbReference type="InterPro" id="IPR050678">
    <property type="entry name" value="DNA_Partitioning_ATPase"/>
</dbReference>
<feature type="domain" description="AAA" evidence="1">
    <location>
        <begin position="13"/>
        <end position="62"/>
    </location>
</feature>
<sequence>MTDKKMQLKRPLTITVANAKGGVGKTTITRFLPFVLAKRGYKALVVAADPQGNLTKTMGITK</sequence>